<evidence type="ECO:0000256" key="1">
    <source>
        <dbReference type="ARBA" id="ARBA00012513"/>
    </source>
</evidence>
<gene>
    <name evidence="12" type="ORF">LAMO00422_LOCUS17418</name>
</gene>
<keyword evidence="6 9" id="KW-0067">ATP-binding</keyword>
<dbReference type="AlphaFoldDB" id="A0A7S0DLS7"/>
<dbReference type="PROSITE" id="PS00107">
    <property type="entry name" value="PROTEIN_KINASE_ATP"/>
    <property type="match status" value="1"/>
</dbReference>
<feature type="region of interest" description="Disordered" evidence="10">
    <location>
        <begin position="491"/>
        <end position="519"/>
    </location>
</feature>
<accession>A0A7S0DLS7</accession>
<dbReference type="PANTHER" id="PTHR47634">
    <property type="entry name" value="PROTEIN KINASE DOMAIN-CONTAINING PROTEIN-RELATED"/>
    <property type="match status" value="1"/>
</dbReference>
<evidence type="ECO:0000256" key="10">
    <source>
        <dbReference type="SAM" id="MobiDB-lite"/>
    </source>
</evidence>
<dbReference type="EC" id="2.7.11.1" evidence="1"/>
<feature type="compositionally biased region" description="Basic and acidic residues" evidence="10">
    <location>
        <begin position="1"/>
        <end position="13"/>
    </location>
</feature>
<dbReference type="Gene3D" id="1.10.510.10">
    <property type="entry name" value="Transferase(Phosphotransferase) domain 1"/>
    <property type="match status" value="1"/>
</dbReference>
<dbReference type="Gene3D" id="3.30.200.20">
    <property type="entry name" value="Phosphorylase Kinase, domain 1"/>
    <property type="match status" value="1"/>
</dbReference>
<evidence type="ECO:0000313" key="12">
    <source>
        <dbReference type="EMBL" id="CAD8458467.1"/>
    </source>
</evidence>
<evidence type="ECO:0000256" key="7">
    <source>
        <dbReference type="ARBA" id="ARBA00047899"/>
    </source>
</evidence>
<reference evidence="12" key="1">
    <citation type="submission" date="2021-01" db="EMBL/GenBank/DDBJ databases">
        <authorList>
            <person name="Corre E."/>
            <person name="Pelletier E."/>
            <person name="Niang G."/>
            <person name="Scheremetjew M."/>
            <person name="Finn R."/>
            <person name="Kale V."/>
            <person name="Holt S."/>
            <person name="Cochrane G."/>
            <person name="Meng A."/>
            <person name="Brown T."/>
            <person name="Cohen L."/>
        </authorList>
    </citation>
    <scope>NUCLEOTIDE SEQUENCE</scope>
    <source>
        <strain evidence="12">CCMP2058</strain>
    </source>
</reference>
<feature type="compositionally biased region" description="Polar residues" evidence="10">
    <location>
        <begin position="497"/>
        <end position="512"/>
    </location>
</feature>
<dbReference type="InterPro" id="IPR000719">
    <property type="entry name" value="Prot_kinase_dom"/>
</dbReference>
<evidence type="ECO:0000256" key="3">
    <source>
        <dbReference type="ARBA" id="ARBA00022679"/>
    </source>
</evidence>
<feature type="binding site" evidence="9">
    <location>
        <position position="87"/>
    </location>
    <ligand>
        <name>ATP</name>
        <dbReference type="ChEBI" id="CHEBI:30616"/>
    </ligand>
</feature>
<feature type="domain" description="Protein kinase" evidence="11">
    <location>
        <begin position="53"/>
        <end position="480"/>
    </location>
</feature>
<evidence type="ECO:0000256" key="6">
    <source>
        <dbReference type="ARBA" id="ARBA00022840"/>
    </source>
</evidence>
<dbReference type="EMBL" id="HBEM01025687">
    <property type="protein sequence ID" value="CAD8458467.1"/>
    <property type="molecule type" value="Transcribed_RNA"/>
</dbReference>
<evidence type="ECO:0000256" key="2">
    <source>
        <dbReference type="ARBA" id="ARBA00022527"/>
    </source>
</evidence>
<dbReference type="PANTHER" id="PTHR47634:SF9">
    <property type="entry name" value="PROTEIN KINASE DOMAIN-CONTAINING PROTEIN-RELATED"/>
    <property type="match status" value="1"/>
</dbReference>
<proteinExistence type="predicted"/>
<name>A0A7S0DLS7_9EUKA</name>
<keyword evidence="2" id="KW-0723">Serine/threonine-protein kinase</keyword>
<dbReference type="GO" id="GO:0000245">
    <property type="term" value="P:spliceosomal complex assembly"/>
    <property type="evidence" value="ECO:0007669"/>
    <property type="project" value="TreeGrafter"/>
</dbReference>
<comment type="catalytic activity">
    <reaction evidence="8">
        <text>L-seryl-[protein] + ATP = O-phospho-L-seryl-[protein] + ADP + H(+)</text>
        <dbReference type="Rhea" id="RHEA:17989"/>
        <dbReference type="Rhea" id="RHEA-COMP:9863"/>
        <dbReference type="Rhea" id="RHEA-COMP:11604"/>
        <dbReference type="ChEBI" id="CHEBI:15378"/>
        <dbReference type="ChEBI" id="CHEBI:29999"/>
        <dbReference type="ChEBI" id="CHEBI:30616"/>
        <dbReference type="ChEBI" id="CHEBI:83421"/>
        <dbReference type="ChEBI" id="CHEBI:456216"/>
        <dbReference type="EC" id="2.7.11.1"/>
    </reaction>
</comment>
<dbReference type="SMART" id="SM00220">
    <property type="entry name" value="S_TKc"/>
    <property type="match status" value="1"/>
</dbReference>
<dbReference type="InterPro" id="IPR008271">
    <property type="entry name" value="Ser/Thr_kinase_AS"/>
</dbReference>
<dbReference type="GO" id="GO:0005524">
    <property type="term" value="F:ATP binding"/>
    <property type="evidence" value="ECO:0007669"/>
    <property type="project" value="UniProtKB-UniRule"/>
</dbReference>
<dbReference type="PROSITE" id="PS00108">
    <property type="entry name" value="PROTEIN_KINASE_ST"/>
    <property type="match status" value="1"/>
</dbReference>
<evidence type="ECO:0000256" key="5">
    <source>
        <dbReference type="ARBA" id="ARBA00022777"/>
    </source>
</evidence>
<evidence type="ECO:0000256" key="9">
    <source>
        <dbReference type="PROSITE-ProRule" id="PRU10141"/>
    </source>
</evidence>
<evidence type="ECO:0000256" key="8">
    <source>
        <dbReference type="ARBA" id="ARBA00048679"/>
    </source>
</evidence>
<keyword evidence="3" id="KW-0808">Transferase</keyword>
<feature type="compositionally biased region" description="Acidic residues" evidence="10">
    <location>
        <begin position="16"/>
        <end position="28"/>
    </location>
</feature>
<sequence length="519" mass="58965">MAEQNKCKDKGVDYDSSSDETEDYSNSDDEGKSGYRKGGYHPVNIGDVYNSRYTVHRKLGWGHFSTVWLATDSQVDDNHPHKCVALKIQKSASQYTEAAEDEIDLLWEIKKKGKDGPGGKYCVELLNHFKVYGPHGKHICMVFEVMGKNLLHLIKRFKYRGIPLNICKRITYQILIGLDFLHKECKIIHTDLKPENFLLLPDQPPSAKALLEERKALLALQNLKIQEGLKCLNLSDGKLTKKERKKLKEKLRKQAALEITKMVNKGNFKNKAFPRPERAEGAEGEGILGASVSSTSMSSTASGLGFKPEGASKELYITKISDLGNGCWIHKHFTDDITTRQYRSPEVILGLPYSCPTDIWSVACMVFELITGDYLFDPKEDKYGKHCRDEDHLALMVELLGKFPKKMCLSGKHSRNFFNRKGELRNIKKLDFWALEDILLEKYKMNPKEAKELADFLHPMLHFNPKHRQTAGQAIQSKWFRSIRADYPLDLKATPNAPDSQSTSANTTLTSPHSDDQKK</sequence>
<dbReference type="GO" id="GO:0050684">
    <property type="term" value="P:regulation of mRNA processing"/>
    <property type="evidence" value="ECO:0007669"/>
    <property type="project" value="TreeGrafter"/>
</dbReference>
<comment type="catalytic activity">
    <reaction evidence="7">
        <text>L-threonyl-[protein] + ATP = O-phospho-L-threonyl-[protein] + ADP + H(+)</text>
        <dbReference type="Rhea" id="RHEA:46608"/>
        <dbReference type="Rhea" id="RHEA-COMP:11060"/>
        <dbReference type="Rhea" id="RHEA-COMP:11605"/>
        <dbReference type="ChEBI" id="CHEBI:15378"/>
        <dbReference type="ChEBI" id="CHEBI:30013"/>
        <dbReference type="ChEBI" id="CHEBI:30616"/>
        <dbReference type="ChEBI" id="CHEBI:61977"/>
        <dbReference type="ChEBI" id="CHEBI:456216"/>
        <dbReference type="EC" id="2.7.11.1"/>
    </reaction>
</comment>
<dbReference type="GO" id="GO:0004674">
    <property type="term" value="F:protein serine/threonine kinase activity"/>
    <property type="evidence" value="ECO:0007669"/>
    <property type="project" value="UniProtKB-KW"/>
</dbReference>
<dbReference type="InterPro" id="IPR017441">
    <property type="entry name" value="Protein_kinase_ATP_BS"/>
</dbReference>
<dbReference type="Pfam" id="PF00069">
    <property type="entry name" value="Pkinase"/>
    <property type="match status" value="2"/>
</dbReference>
<dbReference type="SUPFAM" id="SSF56112">
    <property type="entry name" value="Protein kinase-like (PK-like)"/>
    <property type="match status" value="1"/>
</dbReference>
<evidence type="ECO:0000256" key="4">
    <source>
        <dbReference type="ARBA" id="ARBA00022741"/>
    </source>
</evidence>
<dbReference type="PROSITE" id="PS50011">
    <property type="entry name" value="PROTEIN_KINASE_DOM"/>
    <property type="match status" value="1"/>
</dbReference>
<dbReference type="FunFam" id="1.10.510.10:FF:000275">
    <property type="entry name" value="SRSF protein kinase 2 isoform X3"/>
    <property type="match status" value="1"/>
</dbReference>
<keyword evidence="4 9" id="KW-0547">Nucleotide-binding</keyword>
<evidence type="ECO:0000259" key="11">
    <source>
        <dbReference type="PROSITE" id="PS50011"/>
    </source>
</evidence>
<organism evidence="12">
    <name type="scientific">Amorphochlora amoebiformis</name>
    <dbReference type="NCBI Taxonomy" id="1561963"/>
    <lineage>
        <taxon>Eukaryota</taxon>
        <taxon>Sar</taxon>
        <taxon>Rhizaria</taxon>
        <taxon>Cercozoa</taxon>
        <taxon>Chlorarachniophyceae</taxon>
        <taxon>Amorphochlora</taxon>
    </lineage>
</organism>
<dbReference type="InterPro" id="IPR011009">
    <property type="entry name" value="Kinase-like_dom_sf"/>
</dbReference>
<keyword evidence="5" id="KW-0418">Kinase</keyword>
<feature type="region of interest" description="Disordered" evidence="10">
    <location>
        <begin position="1"/>
        <end position="37"/>
    </location>
</feature>
<dbReference type="InterPro" id="IPR051334">
    <property type="entry name" value="SRPK"/>
</dbReference>
<protein>
    <recommendedName>
        <fullName evidence="1">non-specific serine/threonine protein kinase</fullName>
        <ecNumber evidence="1">2.7.11.1</ecNumber>
    </recommendedName>
</protein>
<dbReference type="CDD" id="cd14136">
    <property type="entry name" value="STKc_SRPK"/>
    <property type="match status" value="1"/>
</dbReference>